<dbReference type="PANTHER" id="PTHR44688">
    <property type="entry name" value="DNA-BINDING TRANSCRIPTIONAL ACTIVATOR DEVR_DOSR"/>
    <property type="match status" value="1"/>
</dbReference>
<dbReference type="Pfam" id="PF00196">
    <property type="entry name" value="GerE"/>
    <property type="match status" value="1"/>
</dbReference>
<protein>
    <submittedName>
        <fullName evidence="5">Two-component system response regulator NreC</fullName>
    </submittedName>
</protein>
<dbReference type="PANTHER" id="PTHR44688:SF16">
    <property type="entry name" value="DNA-BINDING TRANSCRIPTIONAL ACTIVATOR DEVR_DOSR"/>
    <property type="match status" value="1"/>
</dbReference>
<feature type="domain" description="HTH luxR-type" evidence="4">
    <location>
        <begin position="2"/>
        <end position="67"/>
    </location>
</feature>
<accession>A0A841JJE5</accession>
<comment type="caution">
    <text evidence="5">The sequence shown here is derived from an EMBL/GenBank/DDBJ whole genome shotgun (WGS) entry which is preliminary data.</text>
</comment>
<evidence type="ECO:0000256" key="2">
    <source>
        <dbReference type="ARBA" id="ARBA00023125"/>
    </source>
</evidence>
<dbReference type="GO" id="GO:0006355">
    <property type="term" value="P:regulation of DNA-templated transcription"/>
    <property type="evidence" value="ECO:0007669"/>
    <property type="project" value="InterPro"/>
</dbReference>
<keyword evidence="1" id="KW-0805">Transcription regulation</keyword>
<organism evidence="5 6">
    <name type="scientific">Mucilaginibacter lappiensis</name>
    <dbReference type="NCBI Taxonomy" id="354630"/>
    <lineage>
        <taxon>Bacteria</taxon>
        <taxon>Pseudomonadati</taxon>
        <taxon>Bacteroidota</taxon>
        <taxon>Sphingobacteriia</taxon>
        <taxon>Sphingobacteriales</taxon>
        <taxon>Sphingobacteriaceae</taxon>
        <taxon>Mucilaginibacter</taxon>
    </lineage>
</organism>
<proteinExistence type="predicted"/>
<keyword evidence="2" id="KW-0238">DNA-binding</keyword>
<dbReference type="RefSeq" id="WP_183588160.1">
    <property type="nucleotide sequence ID" value="NZ_JACHCA010000007.1"/>
</dbReference>
<keyword evidence="3" id="KW-0804">Transcription</keyword>
<dbReference type="AlphaFoldDB" id="A0A841JJE5"/>
<dbReference type="CDD" id="cd06170">
    <property type="entry name" value="LuxR_C_like"/>
    <property type="match status" value="1"/>
</dbReference>
<evidence type="ECO:0000256" key="3">
    <source>
        <dbReference type="ARBA" id="ARBA00023163"/>
    </source>
</evidence>
<dbReference type="EMBL" id="JACHCA010000007">
    <property type="protein sequence ID" value="MBB6128818.1"/>
    <property type="molecule type" value="Genomic_DNA"/>
</dbReference>
<dbReference type="SUPFAM" id="SSF46894">
    <property type="entry name" value="C-terminal effector domain of the bipartite response regulators"/>
    <property type="match status" value="1"/>
</dbReference>
<name>A0A841JJE5_9SPHI</name>
<dbReference type="GO" id="GO:0003677">
    <property type="term" value="F:DNA binding"/>
    <property type="evidence" value="ECO:0007669"/>
    <property type="project" value="UniProtKB-KW"/>
</dbReference>
<reference evidence="5 6" key="1">
    <citation type="submission" date="2020-08" db="EMBL/GenBank/DDBJ databases">
        <title>Genomic Encyclopedia of Type Strains, Phase IV (KMG-V): Genome sequencing to study the core and pangenomes of soil and plant-associated prokaryotes.</title>
        <authorList>
            <person name="Whitman W."/>
        </authorList>
    </citation>
    <scope>NUCLEOTIDE SEQUENCE [LARGE SCALE GENOMIC DNA]</scope>
    <source>
        <strain evidence="5 6">MP601</strain>
    </source>
</reference>
<evidence type="ECO:0000313" key="5">
    <source>
        <dbReference type="EMBL" id="MBB6128818.1"/>
    </source>
</evidence>
<dbReference type="PROSITE" id="PS00622">
    <property type="entry name" value="HTH_LUXR_1"/>
    <property type="match status" value="1"/>
</dbReference>
<dbReference type="PRINTS" id="PR00038">
    <property type="entry name" value="HTHLUXR"/>
</dbReference>
<dbReference type="Proteomes" id="UP000548326">
    <property type="component" value="Unassembled WGS sequence"/>
</dbReference>
<dbReference type="PROSITE" id="PS50043">
    <property type="entry name" value="HTH_LUXR_2"/>
    <property type="match status" value="1"/>
</dbReference>
<dbReference type="Gene3D" id="1.10.10.10">
    <property type="entry name" value="Winged helix-like DNA-binding domain superfamily/Winged helix DNA-binding domain"/>
    <property type="match status" value="1"/>
</dbReference>
<dbReference type="InterPro" id="IPR016032">
    <property type="entry name" value="Sig_transdc_resp-reg_C-effctor"/>
</dbReference>
<evidence type="ECO:0000259" key="4">
    <source>
        <dbReference type="PROSITE" id="PS50043"/>
    </source>
</evidence>
<dbReference type="SMART" id="SM00421">
    <property type="entry name" value="HTH_LUXR"/>
    <property type="match status" value="1"/>
</dbReference>
<evidence type="ECO:0000256" key="1">
    <source>
        <dbReference type="ARBA" id="ARBA00023015"/>
    </source>
</evidence>
<dbReference type="InterPro" id="IPR000792">
    <property type="entry name" value="Tscrpt_reg_LuxR_C"/>
</dbReference>
<dbReference type="InterPro" id="IPR036388">
    <property type="entry name" value="WH-like_DNA-bd_sf"/>
</dbReference>
<evidence type="ECO:0000313" key="6">
    <source>
        <dbReference type="Proteomes" id="UP000548326"/>
    </source>
</evidence>
<sequence length="72" mass="8481">MYTEKVRTFTKREMEVLTLIGEGFSTKHIAEQLFISVNTVETHRRHLLEKMEVKNSMQLIKHATHALWLNAN</sequence>
<gene>
    <name evidence="5" type="ORF">HDF22_002941</name>
</gene>